<comment type="caution">
    <text evidence="1">The sequence shown here is derived from an EMBL/GenBank/DDBJ whole genome shotgun (WGS) entry which is preliminary data.</text>
</comment>
<name>C9LI95_9BACT</name>
<evidence type="ECO:0000313" key="1">
    <source>
        <dbReference type="EMBL" id="EEX71210.1"/>
    </source>
</evidence>
<reference evidence="1" key="1">
    <citation type="submission" date="2009-09" db="EMBL/GenBank/DDBJ databases">
        <authorList>
            <person name="Weinstock G."/>
            <person name="Sodergren E."/>
            <person name="Clifton S."/>
            <person name="Fulton L."/>
            <person name="Fulton B."/>
            <person name="Courtney L."/>
            <person name="Fronick C."/>
            <person name="Harrison M."/>
            <person name="Strong C."/>
            <person name="Farmer C."/>
            <person name="Delahaunty K."/>
            <person name="Markovic C."/>
            <person name="Hall O."/>
            <person name="Minx P."/>
            <person name="Tomlinson C."/>
            <person name="Mitreva M."/>
            <person name="Nelson J."/>
            <person name="Hou S."/>
            <person name="Wollam A."/>
            <person name="Pepin K.H."/>
            <person name="Johnson M."/>
            <person name="Bhonagiri V."/>
            <person name="Nash W.E."/>
            <person name="Warren W."/>
            <person name="Chinwalla A."/>
            <person name="Mardis E.R."/>
            <person name="Wilson R.K."/>
        </authorList>
    </citation>
    <scope>NUCLEOTIDE SEQUENCE [LARGE SCALE GENOMIC DNA]</scope>
    <source>
        <strain evidence="1">ATCC 51259</strain>
    </source>
</reference>
<evidence type="ECO:0000313" key="2">
    <source>
        <dbReference type="Proteomes" id="UP000003460"/>
    </source>
</evidence>
<gene>
    <name evidence="1" type="ORF">GCWU000325_01952</name>
</gene>
<dbReference type="HOGENOM" id="CLU_2736733_0_0_10"/>
<dbReference type="EMBL" id="ACIJ02000022">
    <property type="protein sequence ID" value="EEX71210.1"/>
    <property type="molecule type" value="Genomic_DNA"/>
</dbReference>
<dbReference type="AlphaFoldDB" id="C9LI95"/>
<proteinExistence type="predicted"/>
<organism evidence="1 2">
    <name type="scientific">Alloprevotella tannerae ATCC 51259</name>
    <dbReference type="NCBI Taxonomy" id="626522"/>
    <lineage>
        <taxon>Bacteria</taxon>
        <taxon>Pseudomonadati</taxon>
        <taxon>Bacteroidota</taxon>
        <taxon>Bacteroidia</taxon>
        <taxon>Bacteroidales</taxon>
        <taxon>Prevotellaceae</taxon>
        <taxon>Alloprevotella</taxon>
    </lineage>
</organism>
<sequence>MSIIEKFLCNSVVEHRKSKDSLVFLKIKRAKTLSSSLHFLDFALRQLDDSFPLSTFRSPNPADTVGEFASF</sequence>
<protein>
    <submittedName>
        <fullName evidence="1">Uncharacterized protein</fullName>
    </submittedName>
</protein>
<keyword evidence="2" id="KW-1185">Reference proteome</keyword>
<accession>C9LI95</accession>
<dbReference type="STRING" id="626522.GCWU000325_01952"/>
<dbReference type="Proteomes" id="UP000003460">
    <property type="component" value="Unassembled WGS sequence"/>
</dbReference>